<dbReference type="EMBL" id="CADCUT010000153">
    <property type="protein sequence ID" value="CAA9420445.1"/>
    <property type="molecule type" value="Genomic_DNA"/>
</dbReference>
<gene>
    <name evidence="2" type="ORF">AVDCRST_MAG03-2464</name>
</gene>
<organism evidence="2">
    <name type="scientific">uncultured Rubrobacteraceae bacterium</name>
    <dbReference type="NCBI Taxonomy" id="349277"/>
    <lineage>
        <taxon>Bacteria</taxon>
        <taxon>Bacillati</taxon>
        <taxon>Actinomycetota</taxon>
        <taxon>Rubrobacteria</taxon>
        <taxon>Rubrobacterales</taxon>
        <taxon>Rubrobacteraceae</taxon>
        <taxon>environmental samples</taxon>
    </lineage>
</organism>
<protein>
    <submittedName>
        <fullName evidence="2">Uncharacterized protein</fullName>
    </submittedName>
</protein>
<proteinExistence type="predicted"/>
<keyword evidence="1" id="KW-1133">Transmembrane helix</keyword>
<keyword evidence="1" id="KW-0812">Transmembrane</keyword>
<dbReference type="AlphaFoldDB" id="A0A6J4PQ17"/>
<evidence type="ECO:0000313" key="2">
    <source>
        <dbReference type="EMBL" id="CAA9420445.1"/>
    </source>
</evidence>
<accession>A0A6J4PQ17</accession>
<sequence>MTAELWQFAALIGVFFVAAVLWLCVIYIPARTMEYSDAHKTESRDRDGEAPGSSG</sequence>
<keyword evidence="1" id="KW-0472">Membrane</keyword>
<reference evidence="2" key="1">
    <citation type="submission" date="2020-02" db="EMBL/GenBank/DDBJ databases">
        <authorList>
            <person name="Meier V. D."/>
        </authorList>
    </citation>
    <scope>NUCLEOTIDE SEQUENCE</scope>
    <source>
        <strain evidence="2">AVDCRST_MAG03</strain>
    </source>
</reference>
<evidence type="ECO:0000256" key="1">
    <source>
        <dbReference type="SAM" id="Phobius"/>
    </source>
</evidence>
<feature type="transmembrane region" description="Helical" evidence="1">
    <location>
        <begin position="6"/>
        <end position="30"/>
    </location>
</feature>
<name>A0A6J4PQ17_9ACTN</name>